<dbReference type="EMBL" id="JH687907">
    <property type="protein sequence ID" value="EJD35048.1"/>
    <property type="molecule type" value="Genomic_DNA"/>
</dbReference>
<dbReference type="Proteomes" id="UP000006514">
    <property type="component" value="Unassembled WGS sequence"/>
</dbReference>
<sequence length="187" mass="20188">MPSTAQNLALSAPVDRARVTHFLNECRAQRPAALVCHVDLEPRKLYVLWPQTRECMELIYGTETFEAVAQATMSCLAANIPAVLTSLDVELPSLRPMLATGLALPHLATLIVRFFEEALNGDTGERGAAGGAPRLRTVELIEETAVEDNTLTAWRNATNLRAWVAHLGAPRAAVSITRIGGHVDAVA</sequence>
<name>J0WSD3_AURST</name>
<dbReference type="InParanoid" id="J0WSD3"/>
<dbReference type="AlphaFoldDB" id="J0WSD3"/>
<reference evidence="2" key="1">
    <citation type="journal article" date="2012" name="Science">
        <title>The Paleozoic origin of enzymatic lignin decomposition reconstructed from 31 fungal genomes.</title>
        <authorList>
            <person name="Floudas D."/>
            <person name="Binder M."/>
            <person name="Riley R."/>
            <person name="Barry K."/>
            <person name="Blanchette R.A."/>
            <person name="Henrissat B."/>
            <person name="Martinez A.T."/>
            <person name="Otillar R."/>
            <person name="Spatafora J.W."/>
            <person name="Yadav J.S."/>
            <person name="Aerts A."/>
            <person name="Benoit I."/>
            <person name="Boyd A."/>
            <person name="Carlson A."/>
            <person name="Copeland A."/>
            <person name="Coutinho P.M."/>
            <person name="de Vries R.P."/>
            <person name="Ferreira P."/>
            <person name="Findley K."/>
            <person name="Foster B."/>
            <person name="Gaskell J."/>
            <person name="Glotzer D."/>
            <person name="Gorecki P."/>
            <person name="Heitman J."/>
            <person name="Hesse C."/>
            <person name="Hori C."/>
            <person name="Igarashi K."/>
            <person name="Jurgens J.A."/>
            <person name="Kallen N."/>
            <person name="Kersten P."/>
            <person name="Kohler A."/>
            <person name="Kuees U."/>
            <person name="Kumar T.K.A."/>
            <person name="Kuo A."/>
            <person name="LaButti K."/>
            <person name="Larrondo L.F."/>
            <person name="Lindquist E."/>
            <person name="Ling A."/>
            <person name="Lombard V."/>
            <person name="Lucas S."/>
            <person name="Lundell T."/>
            <person name="Martin R."/>
            <person name="McLaughlin D.J."/>
            <person name="Morgenstern I."/>
            <person name="Morin E."/>
            <person name="Murat C."/>
            <person name="Nagy L.G."/>
            <person name="Nolan M."/>
            <person name="Ohm R.A."/>
            <person name="Patyshakuliyeva A."/>
            <person name="Rokas A."/>
            <person name="Ruiz-Duenas F.J."/>
            <person name="Sabat G."/>
            <person name="Salamov A."/>
            <person name="Samejima M."/>
            <person name="Schmutz J."/>
            <person name="Slot J.C."/>
            <person name="St John F."/>
            <person name="Stenlid J."/>
            <person name="Sun H."/>
            <person name="Sun S."/>
            <person name="Syed K."/>
            <person name="Tsang A."/>
            <person name="Wiebenga A."/>
            <person name="Young D."/>
            <person name="Pisabarro A."/>
            <person name="Eastwood D.C."/>
            <person name="Martin F."/>
            <person name="Cullen D."/>
            <person name="Grigoriev I.V."/>
            <person name="Hibbett D.S."/>
        </authorList>
    </citation>
    <scope>NUCLEOTIDE SEQUENCE [LARGE SCALE GENOMIC DNA]</scope>
    <source>
        <strain evidence="2">TFB10046</strain>
    </source>
</reference>
<protein>
    <submittedName>
        <fullName evidence="1">Uncharacterized protein</fullName>
    </submittedName>
</protein>
<organism evidence="1 2">
    <name type="scientific">Auricularia subglabra (strain TFB-10046 / SS5)</name>
    <name type="common">White-rot fungus</name>
    <name type="synonym">Auricularia delicata (strain TFB10046)</name>
    <dbReference type="NCBI Taxonomy" id="717982"/>
    <lineage>
        <taxon>Eukaryota</taxon>
        <taxon>Fungi</taxon>
        <taxon>Dikarya</taxon>
        <taxon>Basidiomycota</taxon>
        <taxon>Agaricomycotina</taxon>
        <taxon>Agaricomycetes</taxon>
        <taxon>Auriculariales</taxon>
        <taxon>Auriculariaceae</taxon>
        <taxon>Auricularia</taxon>
    </lineage>
</organism>
<keyword evidence="2" id="KW-1185">Reference proteome</keyword>
<dbReference type="KEGG" id="adl:AURDEDRAFT_175887"/>
<accession>J0WSD3</accession>
<gene>
    <name evidence="1" type="ORF">AURDEDRAFT_175887</name>
</gene>
<proteinExistence type="predicted"/>
<evidence type="ECO:0000313" key="1">
    <source>
        <dbReference type="EMBL" id="EJD35048.1"/>
    </source>
</evidence>
<evidence type="ECO:0000313" key="2">
    <source>
        <dbReference type="Proteomes" id="UP000006514"/>
    </source>
</evidence>